<protein>
    <submittedName>
        <fullName evidence="2">Uncharacterized protein</fullName>
    </submittedName>
</protein>
<keyword evidence="1" id="KW-0812">Transmembrane</keyword>
<name>A0A147BNF0_IXORI</name>
<feature type="transmembrane region" description="Helical" evidence="1">
    <location>
        <begin position="39"/>
        <end position="58"/>
    </location>
</feature>
<dbReference type="EMBL" id="GEGO01003086">
    <property type="protein sequence ID" value="JAR92318.1"/>
    <property type="molecule type" value="Transcribed_RNA"/>
</dbReference>
<keyword evidence="1" id="KW-0472">Membrane</keyword>
<sequence>MSLCSLLLIGWPDSGSSLILFLLADHILVENKTRMISDWLLSSEGVACTVFLLGMLIIEVRALQFASYQLHCCWPWSDLQFLASLICLS</sequence>
<accession>A0A147BNF0</accession>
<proteinExistence type="predicted"/>
<organism evidence="2">
    <name type="scientific">Ixodes ricinus</name>
    <name type="common">Common tick</name>
    <name type="synonym">Acarus ricinus</name>
    <dbReference type="NCBI Taxonomy" id="34613"/>
    <lineage>
        <taxon>Eukaryota</taxon>
        <taxon>Metazoa</taxon>
        <taxon>Ecdysozoa</taxon>
        <taxon>Arthropoda</taxon>
        <taxon>Chelicerata</taxon>
        <taxon>Arachnida</taxon>
        <taxon>Acari</taxon>
        <taxon>Parasitiformes</taxon>
        <taxon>Ixodida</taxon>
        <taxon>Ixodoidea</taxon>
        <taxon>Ixodidae</taxon>
        <taxon>Ixodinae</taxon>
        <taxon>Ixodes</taxon>
    </lineage>
</organism>
<reference evidence="2" key="1">
    <citation type="journal article" date="2018" name="PLoS Negl. Trop. Dis.">
        <title>Sialome diversity of ticks revealed by RNAseq of single tick salivary glands.</title>
        <authorList>
            <person name="Perner J."/>
            <person name="Kropackova S."/>
            <person name="Kopacek P."/>
            <person name="Ribeiro J.M."/>
        </authorList>
    </citation>
    <scope>NUCLEOTIDE SEQUENCE</scope>
    <source>
        <strain evidence="2">Siblings of single egg batch collected in Ceske Budejovice</strain>
        <tissue evidence="2">Salivary glands</tissue>
    </source>
</reference>
<keyword evidence="1" id="KW-1133">Transmembrane helix</keyword>
<evidence type="ECO:0000256" key="1">
    <source>
        <dbReference type="SAM" id="Phobius"/>
    </source>
</evidence>
<dbReference type="AlphaFoldDB" id="A0A147BNF0"/>
<evidence type="ECO:0000313" key="2">
    <source>
        <dbReference type="EMBL" id="JAR92318.1"/>
    </source>
</evidence>